<dbReference type="PANTHER" id="PTHR35861:SF1">
    <property type="entry name" value="PHAGE TAIL SHEATH PROTEIN"/>
    <property type="match status" value="1"/>
</dbReference>
<name>I5B7I5_9BACT</name>
<dbReference type="InterPro" id="IPR035089">
    <property type="entry name" value="Phage_sheath_subtilisin"/>
</dbReference>
<proteinExistence type="inferred from homology"/>
<keyword evidence="5" id="KW-1185">Reference proteome</keyword>
<evidence type="ECO:0000259" key="3">
    <source>
        <dbReference type="Pfam" id="PF17482"/>
    </source>
</evidence>
<evidence type="ECO:0000259" key="2">
    <source>
        <dbReference type="Pfam" id="PF04984"/>
    </source>
</evidence>
<dbReference type="EMBL" id="CM001488">
    <property type="protein sequence ID" value="EIM65448.1"/>
    <property type="molecule type" value="Genomic_DNA"/>
</dbReference>
<reference evidence="4 5" key="2">
    <citation type="submission" date="2012-02" db="EMBL/GenBank/DDBJ databases">
        <title>Improved High-Quality Draft sequence of Desulfobacter postgatei 2ac9.</title>
        <authorList>
            <consortium name="US DOE Joint Genome Institute"/>
            <person name="Lucas S."/>
            <person name="Han J."/>
            <person name="Lapidus A."/>
            <person name="Cheng J.-F."/>
            <person name="Goodwin L."/>
            <person name="Pitluck S."/>
            <person name="Peters L."/>
            <person name="Ovchinnikova G."/>
            <person name="Held B."/>
            <person name="Detter J.C."/>
            <person name="Han C."/>
            <person name="Tapia R."/>
            <person name="Land M."/>
            <person name="Hauser L."/>
            <person name="Kyrpides N."/>
            <person name="Ivanova N."/>
            <person name="Pagani I."/>
            <person name="Orellana R."/>
            <person name="Lovley D."/>
            <person name="Woyke T."/>
        </authorList>
    </citation>
    <scope>NUCLEOTIDE SEQUENCE [LARGE SCALE GENOMIC DNA]</scope>
    <source>
        <strain evidence="4 5">2ac9</strain>
    </source>
</reference>
<dbReference type="InterPro" id="IPR052042">
    <property type="entry name" value="Tail_sheath_structural"/>
</dbReference>
<gene>
    <name evidence="4" type="ORF">DespoDRAFT_03709</name>
</gene>
<sequence>MPEYLSPGVYVEEVPSANKPIAAVGTSTVAFVGLAEKGPVGEPVFIDSRTKFFETFGGYVSGAYLSYTVDLFFKNGGKRCYVVRSSAQGVPSHATLADTTPANALAVYALAPGVVGDSLSVEVIHETLPAFTLLVRKDGTEKERFEGLTMTPTENPVVEQQINGVSGYVRVIANPDGLSTYPGTPVQGTTSLDEGVDDDTVAALSASTVLQSGTTDILTVNAKSPGTWGNEIALQVVHEAGLDDFSLKVSVGGSVLETYTGMKRGASLPNQVEEKINSVSKLIDVAVVPGATLRPDAANASLKGGTNGIIGVVTGDFTGLIGLSAFDPIDDINIVAIPETADRAAVVAGLGYCEGRGDCFFVAHAVETADTAQEALAYKQATGSLYSGQAPFNSSFGALYAPWVVISDPLTKRGATVPPDGAIAGRYAATDIKRGVHKAAAGIDDGRIRGVMRLDGLFSHGEIEVLNPAHVNTLRHVEGVGDLIWGARTLSADPELRYVTTRRLLLFIEESIDQGTRWVVFEPNTPDLWRKIERNVKAFLRIVWRNGALFGAVEDEAFYVKCDAETNPPESIALGRVITEIGVAIVKPAEFVIFRISQGVETS</sequence>
<accession>I5B7I5</accession>
<dbReference type="HOGENOM" id="CLU_009303_1_0_7"/>
<comment type="similarity">
    <text evidence="1">Belongs to the myoviridae tail sheath protein family.</text>
</comment>
<evidence type="ECO:0000256" key="1">
    <source>
        <dbReference type="ARBA" id="ARBA00008005"/>
    </source>
</evidence>
<dbReference type="STRING" id="879212.DespoDRAFT_03709"/>
<reference evidence="4 5" key="1">
    <citation type="submission" date="2011-09" db="EMBL/GenBank/DDBJ databases">
        <authorList>
            <consortium name="US DOE Joint Genome Institute (JGI-PGF)"/>
            <person name="Lucas S."/>
            <person name="Han J."/>
            <person name="Lapidus A."/>
            <person name="Cheng J.-F."/>
            <person name="Goodwin L."/>
            <person name="Pitluck S."/>
            <person name="Peters L."/>
            <person name="Land M.L."/>
            <person name="Hauser L."/>
            <person name="Orellana R."/>
            <person name="Lovley D."/>
            <person name="Woyke T.J."/>
        </authorList>
    </citation>
    <scope>NUCLEOTIDE SEQUENCE [LARGE SCALE GENOMIC DNA]</scope>
    <source>
        <strain evidence="4 5">2ac9</strain>
    </source>
</reference>
<dbReference type="Proteomes" id="UP000005778">
    <property type="component" value="Chromosome"/>
</dbReference>
<dbReference type="Pfam" id="PF17482">
    <property type="entry name" value="Phage_sheath_1C"/>
    <property type="match status" value="1"/>
</dbReference>
<dbReference type="InterPro" id="IPR020287">
    <property type="entry name" value="Tail_sheath_C"/>
</dbReference>
<dbReference type="OrthoDB" id="9767864at2"/>
<evidence type="ECO:0000313" key="5">
    <source>
        <dbReference type="Proteomes" id="UP000005778"/>
    </source>
</evidence>
<dbReference type="RefSeq" id="WP_004075660.1">
    <property type="nucleotide sequence ID" value="NZ_CM001488.1"/>
</dbReference>
<feature type="domain" description="Tail sheath protein subtilisin-like" evidence="2">
    <location>
        <begin position="330"/>
        <end position="490"/>
    </location>
</feature>
<dbReference type="AlphaFoldDB" id="I5B7I5"/>
<dbReference type="Gene3D" id="3.40.50.11780">
    <property type="match status" value="2"/>
</dbReference>
<dbReference type="PANTHER" id="PTHR35861">
    <property type="match status" value="1"/>
</dbReference>
<dbReference type="eggNOG" id="COG3497">
    <property type="taxonomic scope" value="Bacteria"/>
</dbReference>
<organism evidence="4 5">
    <name type="scientific">Desulfobacter postgatei 2ac9</name>
    <dbReference type="NCBI Taxonomy" id="879212"/>
    <lineage>
        <taxon>Bacteria</taxon>
        <taxon>Pseudomonadati</taxon>
        <taxon>Thermodesulfobacteriota</taxon>
        <taxon>Desulfobacteria</taxon>
        <taxon>Desulfobacterales</taxon>
        <taxon>Desulfobacteraceae</taxon>
        <taxon>Desulfobacter</taxon>
    </lineage>
</organism>
<protein>
    <submittedName>
        <fullName evidence="4">Phage tail sheath protein FI</fullName>
    </submittedName>
</protein>
<dbReference type="Pfam" id="PF04984">
    <property type="entry name" value="Phage_sheath_1"/>
    <property type="match status" value="1"/>
</dbReference>
<feature type="domain" description="Tail sheath protein C-terminal" evidence="3">
    <location>
        <begin position="492"/>
        <end position="597"/>
    </location>
</feature>
<evidence type="ECO:0000313" key="4">
    <source>
        <dbReference type="EMBL" id="EIM65448.1"/>
    </source>
</evidence>